<organism evidence="3 4">
    <name type="scientific">Kordiimonas sediminis</name>
    <dbReference type="NCBI Taxonomy" id="1735581"/>
    <lineage>
        <taxon>Bacteria</taxon>
        <taxon>Pseudomonadati</taxon>
        <taxon>Pseudomonadota</taxon>
        <taxon>Alphaproteobacteria</taxon>
        <taxon>Kordiimonadales</taxon>
        <taxon>Kordiimonadaceae</taxon>
        <taxon>Kordiimonas</taxon>
    </lineage>
</organism>
<dbReference type="Pfam" id="PF09335">
    <property type="entry name" value="VTT_dom"/>
    <property type="match status" value="1"/>
</dbReference>
<dbReference type="Proteomes" id="UP000630923">
    <property type="component" value="Unassembled WGS sequence"/>
</dbReference>
<gene>
    <name evidence="3" type="ORF">GCM10017044_14950</name>
</gene>
<keyword evidence="1" id="KW-0812">Transmembrane</keyword>
<dbReference type="InterPro" id="IPR051311">
    <property type="entry name" value="DedA_domain"/>
</dbReference>
<feature type="domain" description="VTT" evidence="2">
    <location>
        <begin position="36"/>
        <end position="139"/>
    </location>
</feature>
<evidence type="ECO:0000256" key="1">
    <source>
        <dbReference type="SAM" id="Phobius"/>
    </source>
</evidence>
<evidence type="ECO:0000259" key="2">
    <source>
        <dbReference type="Pfam" id="PF09335"/>
    </source>
</evidence>
<protein>
    <submittedName>
        <fullName evidence="3">Membrane protein</fullName>
    </submittedName>
</protein>
<reference evidence="3" key="2">
    <citation type="submission" date="2020-09" db="EMBL/GenBank/DDBJ databases">
        <authorList>
            <person name="Sun Q."/>
            <person name="Kim S."/>
        </authorList>
    </citation>
    <scope>NUCLEOTIDE SEQUENCE</scope>
    <source>
        <strain evidence="3">KCTC 42590</strain>
    </source>
</reference>
<dbReference type="InterPro" id="IPR032816">
    <property type="entry name" value="VTT_dom"/>
</dbReference>
<feature type="transmembrane region" description="Helical" evidence="1">
    <location>
        <begin position="94"/>
        <end position="116"/>
    </location>
</feature>
<keyword evidence="1" id="KW-1133">Transmembrane helix</keyword>
<dbReference type="RefSeq" id="WP_229819221.1">
    <property type="nucleotide sequence ID" value="NZ_BNCI01000001.1"/>
</dbReference>
<proteinExistence type="predicted"/>
<dbReference type="AlphaFoldDB" id="A0A919ARJ5"/>
<feature type="transmembrane region" description="Helical" evidence="1">
    <location>
        <begin position="42"/>
        <end position="62"/>
    </location>
</feature>
<feature type="transmembrane region" description="Helical" evidence="1">
    <location>
        <begin position="123"/>
        <end position="144"/>
    </location>
</feature>
<comment type="caution">
    <text evidence="3">The sequence shown here is derived from an EMBL/GenBank/DDBJ whole genome shotgun (WGS) entry which is preliminary data.</text>
</comment>
<keyword evidence="4" id="KW-1185">Reference proteome</keyword>
<feature type="transmembrane region" description="Helical" evidence="1">
    <location>
        <begin position="6"/>
        <end position="30"/>
    </location>
</feature>
<dbReference type="PANTHER" id="PTHR42709">
    <property type="entry name" value="ALKALINE PHOSPHATASE LIKE PROTEIN"/>
    <property type="match status" value="1"/>
</dbReference>
<evidence type="ECO:0000313" key="3">
    <source>
        <dbReference type="EMBL" id="GHF21039.1"/>
    </source>
</evidence>
<sequence length="147" mass="16398">MMGDAIIYLTLFSNAFIAATLLPAFSELAFAALLTKGQYSPFLLFLAVTSGNILGACVNWWLGMRLHDFQTKRWFPFTPAQIDKASNQFARYGVWSLLFAWLPVIGDPLTLIAGVLNTRFSLFLVLVGFGKAIRYAAIWALFYMGTL</sequence>
<accession>A0A919ARJ5</accession>
<keyword evidence="1" id="KW-0472">Membrane</keyword>
<dbReference type="EMBL" id="BNCI01000001">
    <property type="protein sequence ID" value="GHF21039.1"/>
    <property type="molecule type" value="Genomic_DNA"/>
</dbReference>
<reference evidence="3" key="1">
    <citation type="journal article" date="2014" name="Int. J. Syst. Evol. Microbiol.">
        <title>Complete genome sequence of Corynebacterium casei LMG S-19264T (=DSM 44701T), isolated from a smear-ripened cheese.</title>
        <authorList>
            <consortium name="US DOE Joint Genome Institute (JGI-PGF)"/>
            <person name="Walter F."/>
            <person name="Albersmeier A."/>
            <person name="Kalinowski J."/>
            <person name="Ruckert C."/>
        </authorList>
    </citation>
    <scope>NUCLEOTIDE SEQUENCE</scope>
    <source>
        <strain evidence="3">KCTC 42590</strain>
    </source>
</reference>
<dbReference type="PANTHER" id="PTHR42709:SF4">
    <property type="entry name" value="INNER MEMBRANE PROTEIN YQAA"/>
    <property type="match status" value="1"/>
</dbReference>
<name>A0A919ARJ5_9PROT</name>
<evidence type="ECO:0000313" key="4">
    <source>
        <dbReference type="Proteomes" id="UP000630923"/>
    </source>
</evidence>